<evidence type="ECO:0008006" key="4">
    <source>
        <dbReference type="Google" id="ProtNLM"/>
    </source>
</evidence>
<organism evidence="2 3">
    <name type="scientific">Halorarum salinum</name>
    <dbReference type="NCBI Taxonomy" id="2743089"/>
    <lineage>
        <taxon>Archaea</taxon>
        <taxon>Methanobacteriati</taxon>
        <taxon>Methanobacteriota</taxon>
        <taxon>Stenosarchaea group</taxon>
        <taxon>Halobacteria</taxon>
        <taxon>Halobacteriales</taxon>
        <taxon>Haloferacaceae</taxon>
        <taxon>Halorarum</taxon>
    </lineage>
</organism>
<name>A0A7D5QKN1_9EURY</name>
<dbReference type="AlphaFoldDB" id="A0A7D5QKN1"/>
<evidence type="ECO:0000313" key="3">
    <source>
        <dbReference type="Proteomes" id="UP000509626"/>
    </source>
</evidence>
<feature type="compositionally biased region" description="Basic and acidic residues" evidence="1">
    <location>
        <begin position="72"/>
        <end position="90"/>
    </location>
</feature>
<keyword evidence="3" id="KW-1185">Reference proteome</keyword>
<sequence>MPHGNRRPNCEYVPRDQASKCPSTRGPHAIRHGSITWQRNLGFDEDTVAARVAATPQVIRRYYDDPDFDDELERRRSETEVIDIEEHLHPTDLGAEEEDS</sequence>
<gene>
    <name evidence="2" type="ORF">HUG12_10995</name>
</gene>
<evidence type="ECO:0000313" key="2">
    <source>
        <dbReference type="EMBL" id="QLG62225.1"/>
    </source>
</evidence>
<dbReference type="EMBL" id="CP058579">
    <property type="protein sequence ID" value="QLG62225.1"/>
    <property type="molecule type" value="Genomic_DNA"/>
</dbReference>
<dbReference type="Proteomes" id="UP000509626">
    <property type="component" value="Chromosome"/>
</dbReference>
<protein>
    <recommendedName>
        <fullName evidence="4">Phage integrase family protein</fullName>
    </recommendedName>
</protein>
<proteinExistence type="predicted"/>
<dbReference type="KEGG" id="halu:HUG12_10995"/>
<feature type="region of interest" description="Disordered" evidence="1">
    <location>
        <begin position="1"/>
        <end position="28"/>
    </location>
</feature>
<accession>A0A7D5QKN1</accession>
<evidence type="ECO:0000256" key="1">
    <source>
        <dbReference type="SAM" id="MobiDB-lite"/>
    </source>
</evidence>
<dbReference type="GeneID" id="56037992"/>
<dbReference type="OrthoDB" id="198497at2157"/>
<reference evidence="2 3" key="1">
    <citation type="submission" date="2020-06" db="EMBL/GenBank/DDBJ databases">
        <title>NJ-3-1, isolated from saline soil.</title>
        <authorList>
            <person name="Cui H.L."/>
            <person name="Shi X."/>
        </authorList>
    </citation>
    <scope>NUCLEOTIDE SEQUENCE [LARGE SCALE GENOMIC DNA]</scope>
    <source>
        <strain evidence="2 3">NJ-3-1</strain>
    </source>
</reference>
<feature type="region of interest" description="Disordered" evidence="1">
    <location>
        <begin position="71"/>
        <end position="100"/>
    </location>
</feature>
<dbReference type="RefSeq" id="WP_179268810.1">
    <property type="nucleotide sequence ID" value="NZ_CP058579.1"/>
</dbReference>